<evidence type="ECO:0000313" key="2">
    <source>
        <dbReference type="EMBL" id="SVC97689.1"/>
    </source>
</evidence>
<protein>
    <submittedName>
        <fullName evidence="2">Uncharacterized protein</fullName>
    </submittedName>
</protein>
<feature type="region of interest" description="Disordered" evidence="1">
    <location>
        <begin position="56"/>
        <end position="80"/>
    </location>
</feature>
<gene>
    <name evidence="2" type="ORF">METZ01_LOCUS350543</name>
</gene>
<name>A0A382RJ03_9ZZZZ</name>
<sequence>MEDIEGWEPHPTRKNIYKNLKTGLLYRRRESGSFDRIPQKMTEHQELEDFRKASGLVAMTSRSRGRTPPPSDKTLAEESE</sequence>
<accession>A0A382RJ03</accession>
<reference evidence="2" key="1">
    <citation type="submission" date="2018-05" db="EMBL/GenBank/DDBJ databases">
        <authorList>
            <person name="Lanie J.A."/>
            <person name="Ng W.-L."/>
            <person name="Kazmierczak K.M."/>
            <person name="Andrzejewski T.M."/>
            <person name="Davidsen T.M."/>
            <person name="Wayne K.J."/>
            <person name="Tettelin H."/>
            <person name="Glass J.I."/>
            <person name="Rusch D."/>
            <person name="Podicherti R."/>
            <person name="Tsui H.-C.T."/>
            <person name="Winkler M.E."/>
        </authorList>
    </citation>
    <scope>NUCLEOTIDE SEQUENCE</scope>
</reference>
<dbReference type="AlphaFoldDB" id="A0A382RJ03"/>
<proteinExistence type="predicted"/>
<dbReference type="EMBL" id="UINC01122089">
    <property type="protein sequence ID" value="SVC97689.1"/>
    <property type="molecule type" value="Genomic_DNA"/>
</dbReference>
<organism evidence="2">
    <name type="scientific">marine metagenome</name>
    <dbReference type="NCBI Taxonomy" id="408172"/>
    <lineage>
        <taxon>unclassified sequences</taxon>
        <taxon>metagenomes</taxon>
        <taxon>ecological metagenomes</taxon>
    </lineage>
</organism>
<evidence type="ECO:0000256" key="1">
    <source>
        <dbReference type="SAM" id="MobiDB-lite"/>
    </source>
</evidence>